<gene>
    <name evidence="1" type="ORF">H312_02349</name>
</gene>
<dbReference type="HOGENOM" id="CLU_1992073_0_0_1"/>
<dbReference type="AlphaFoldDB" id="A0A059EZT7"/>
<reference evidence="2" key="1">
    <citation type="submission" date="2013-02" db="EMBL/GenBank/DDBJ databases">
        <authorList>
            <consortium name="The Broad Institute Genome Sequencing Platform"/>
            <person name="Cuomo C."/>
            <person name="Becnel J."/>
            <person name="Sanscrainte N."/>
            <person name="Walker B."/>
            <person name="Young S.K."/>
            <person name="Zeng Q."/>
            <person name="Gargeya S."/>
            <person name="Fitzgerald M."/>
            <person name="Haas B."/>
            <person name="Abouelleil A."/>
            <person name="Alvarado L."/>
            <person name="Arachchi H.M."/>
            <person name="Berlin A.M."/>
            <person name="Chapman S.B."/>
            <person name="Dewar J."/>
            <person name="Goldberg J."/>
            <person name="Griggs A."/>
            <person name="Gujja S."/>
            <person name="Hansen M."/>
            <person name="Howarth C."/>
            <person name="Imamovic A."/>
            <person name="Larimer J."/>
            <person name="McCowan C."/>
            <person name="Murphy C."/>
            <person name="Neiman D."/>
            <person name="Pearson M."/>
            <person name="Priest M."/>
            <person name="Roberts A."/>
            <person name="Saif S."/>
            <person name="Shea T."/>
            <person name="Sisk P."/>
            <person name="Sykes S."/>
            <person name="Wortman J."/>
            <person name="Nusbaum C."/>
            <person name="Birren B."/>
        </authorList>
    </citation>
    <scope>NUCLEOTIDE SEQUENCE [LARGE SCALE GENOMIC DNA]</scope>
    <source>
        <strain evidence="2">PRA339</strain>
    </source>
</reference>
<accession>A0A059EZT7</accession>
<dbReference type="Proteomes" id="UP000030655">
    <property type="component" value="Unassembled WGS sequence"/>
</dbReference>
<protein>
    <submittedName>
        <fullName evidence="1">Uncharacterized protein</fullName>
    </submittedName>
</protein>
<keyword evidence="2" id="KW-1185">Reference proteome</keyword>
<reference evidence="1 2" key="2">
    <citation type="submission" date="2014-03" db="EMBL/GenBank/DDBJ databases">
        <title>The Genome Sequence of Anncaliia algerae insect isolate PRA339.</title>
        <authorList>
            <consortium name="The Broad Institute Genome Sequencing Platform"/>
            <consortium name="The Broad Institute Genome Sequencing Center for Infectious Disease"/>
            <person name="Cuomo C."/>
            <person name="Becnel J."/>
            <person name="Sanscrainte N."/>
            <person name="Walker B."/>
            <person name="Young S.K."/>
            <person name="Zeng Q."/>
            <person name="Gargeya S."/>
            <person name="Fitzgerald M."/>
            <person name="Haas B."/>
            <person name="Abouelleil A."/>
            <person name="Alvarado L."/>
            <person name="Arachchi H.M."/>
            <person name="Berlin A.M."/>
            <person name="Chapman S.B."/>
            <person name="Dewar J."/>
            <person name="Goldberg J."/>
            <person name="Griggs A."/>
            <person name="Gujja S."/>
            <person name="Hansen M."/>
            <person name="Howarth C."/>
            <person name="Imamovic A."/>
            <person name="Larimer J."/>
            <person name="McCowan C."/>
            <person name="Murphy C."/>
            <person name="Neiman D."/>
            <person name="Pearson M."/>
            <person name="Priest M."/>
            <person name="Roberts A."/>
            <person name="Saif S."/>
            <person name="Shea T."/>
            <person name="Sisk P."/>
            <person name="Sykes S."/>
            <person name="Wortman J."/>
            <person name="Nusbaum C."/>
            <person name="Birren B."/>
        </authorList>
    </citation>
    <scope>NUCLEOTIDE SEQUENCE [LARGE SCALE GENOMIC DNA]</scope>
    <source>
        <strain evidence="1 2">PRA339</strain>
    </source>
</reference>
<proteinExistence type="predicted"/>
<sequence>MLHSSNYSLLLQILSGLNLIDETLNNDIKKTRKVSAIMYIQLIMCKFEVFRKLYFIYHQKNKENLQSLYLNSNFNETLAMISIFLNIAIIHCNLTIDKLKMLEIYNFVYFIRAKYNHVYLQSDVF</sequence>
<name>A0A059EZT7_9MICR</name>
<dbReference type="VEuPathDB" id="MicrosporidiaDB:H312_02349"/>
<dbReference type="EMBL" id="KK365192">
    <property type="protein sequence ID" value="KCZ80259.1"/>
    <property type="molecule type" value="Genomic_DNA"/>
</dbReference>
<evidence type="ECO:0000313" key="2">
    <source>
        <dbReference type="Proteomes" id="UP000030655"/>
    </source>
</evidence>
<organism evidence="1 2">
    <name type="scientific">Anncaliia algerae PRA339</name>
    <dbReference type="NCBI Taxonomy" id="1288291"/>
    <lineage>
        <taxon>Eukaryota</taxon>
        <taxon>Fungi</taxon>
        <taxon>Fungi incertae sedis</taxon>
        <taxon>Microsporidia</taxon>
        <taxon>Tubulinosematoidea</taxon>
        <taxon>Tubulinosematidae</taxon>
        <taxon>Anncaliia</taxon>
    </lineage>
</organism>
<evidence type="ECO:0000313" key="1">
    <source>
        <dbReference type="EMBL" id="KCZ80259.1"/>
    </source>
</evidence>